<feature type="region of interest" description="Disordered" evidence="1">
    <location>
        <begin position="169"/>
        <end position="190"/>
    </location>
</feature>
<feature type="compositionally biased region" description="Polar residues" evidence="1">
    <location>
        <begin position="212"/>
        <end position="221"/>
    </location>
</feature>
<protein>
    <submittedName>
        <fullName evidence="2">Uncharacterized protein</fullName>
    </submittedName>
</protein>
<proteinExistence type="predicted"/>
<sequence length="476" mass="52492">MSSLDRSSTIINDLYKGLDVITQLLKDINNAIKDDPAANQKINEATETFARISSNITEVLSLVKGFDFFALLSTMKDLQAHALKQEEASAAWTKSSTNMAWNLGSRMSAVEISQTALKSKVSSLRQDTSEIKSIMVEIYQAFKGQPSSTPSGSVTPTLALTYIPANVKGENATNTATEEPPSHTEGETGDATMAIPLSSIQPTHVQPITSVISHPESSQATPRIDKGKGIATESDEDPSKRLVPASTIIHPDPDEPDKEEKMKKVAEEAKLIAMSRPEVIKVVQEEAEKIRLDLRRIASAKAAEEYMWMTNRIKPEPINDVRIHPKTKPIVASVFRNNDKRNFDVHQPFKFSDFGITELDELGPIIQKKKKSVVKDLMTSLSKRNERLKKIPEELGIQFALPAPVPEQASSQTSGRKRKPMELEPEVKVPGLKCNRSLPEGIPFVKTSGQDYKTSGFEMEGVLPDEDNDGVIGFED</sequence>
<reference evidence="2" key="1">
    <citation type="journal article" date="2022" name="Int. J. Mol. Sci.">
        <title>Draft Genome of Tanacetum Coccineum: Genomic Comparison of Closely Related Tanacetum-Family Plants.</title>
        <authorList>
            <person name="Yamashiro T."/>
            <person name="Shiraishi A."/>
            <person name="Nakayama K."/>
            <person name="Satake H."/>
        </authorList>
    </citation>
    <scope>NUCLEOTIDE SEQUENCE</scope>
</reference>
<gene>
    <name evidence="2" type="ORF">Tco_0626714</name>
</gene>
<organism evidence="2 3">
    <name type="scientific">Tanacetum coccineum</name>
    <dbReference type="NCBI Taxonomy" id="301880"/>
    <lineage>
        <taxon>Eukaryota</taxon>
        <taxon>Viridiplantae</taxon>
        <taxon>Streptophyta</taxon>
        <taxon>Embryophyta</taxon>
        <taxon>Tracheophyta</taxon>
        <taxon>Spermatophyta</taxon>
        <taxon>Magnoliopsida</taxon>
        <taxon>eudicotyledons</taxon>
        <taxon>Gunneridae</taxon>
        <taxon>Pentapetalae</taxon>
        <taxon>asterids</taxon>
        <taxon>campanulids</taxon>
        <taxon>Asterales</taxon>
        <taxon>Asteraceae</taxon>
        <taxon>Asteroideae</taxon>
        <taxon>Anthemideae</taxon>
        <taxon>Anthemidinae</taxon>
        <taxon>Tanacetum</taxon>
    </lineage>
</organism>
<accession>A0ABQ4WKG7</accession>
<reference evidence="2" key="2">
    <citation type="submission" date="2022-01" db="EMBL/GenBank/DDBJ databases">
        <authorList>
            <person name="Yamashiro T."/>
            <person name="Shiraishi A."/>
            <person name="Satake H."/>
            <person name="Nakayama K."/>
        </authorList>
    </citation>
    <scope>NUCLEOTIDE SEQUENCE</scope>
</reference>
<feature type="compositionally biased region" description="Acidic residues" evidence="1">
    <location>
        <begin position="463"/>
        <end position="476"/>
    </location>
</feature>
<feature type="region of interest" description="Disordered" evidence="1">
    <location>
        <begin position="212"/>
        <end position="260"/>
    </location>
</feature>
<dbReference type="Proteomes" id="UP001151760">
    <property type="component" value="Unassembled WGS sequence"/>
</dbReference>
<evidence type="ECO:0000313" key="2">
    <source>
        <dbReference type="EMBL" id="GJS53352.1"/>
    </source>
</evidence>
<comment type="caution">
    <text evidence="2">The sequence shown here is derived from an EMBL/GenBank/DDBJ whole genome shotgun (WGS) entry which is preliminary data.</text>
</comment>
<evidence type="ECO:0000313" key="3">
    <source>
        <dbReference type="Proteomes" id="UP001151760"/>
    </source>
</evidence>
<evidence type="ECO:0000256" key="1">
    <source>
        <dbReference type="SAM" id="MobiDB-lite"/>
    </source>
</evidence>
<feature type="region of interest" description="Disordered" evidence="1">
    <location>
        <begin position="456"/>
        <end position="476"/>
    </location>
</feature>
<feature type="region of interest" description="Disordered" evidence="1">
    <location>
        <begin position="402"/>
        <end position="434"/>
    </location>
</feature>
<name>A0ABQ4WKG7_9ASTR</name>
<dbReference type="EMBL" id="BQNB010008719">
    <property type="protein sequence ID" value="GJS53352.1"/>
    <property type="molecule type" value="Genomic_DNA"/>
</dbReference>
<keyword evidence="3" id="KW-1185">Reference proteome</keyword>